<protein>
    <submittedName>
        <fullName evidence="2">Post-segregation antitoxin (Ccd killing protein)</fullName>
    </submittedName>
</protein>
<dbReference type="OrthoDB" id="3290891at2"/>
<dbReference type="Pfam" id="PF07362">
    <property type="entry name" value="CcdA"/>
    <property type="match status" value="1"/>
</dbReference>
<name>A0A2A9EKE0_9MICO</name>
<dbReference type="EMBL" id="PDJI01000004">
    <property type="protein sequence ID" value="PFG39001.1"/>
    <property type="molecule type" value="Genomic_DNA"/>
</dbReference>
<evidence type="ECO:0000313" key="2">
    <source>
        <dbReference type="EMBL" id="PFG39001.1"/>
    </source>
</evidence>
<sequence>MPKVSVYLPDELYRRARERGISLSALTQEAVERALRTSDISDWVARERARPPRAERQVDIENLMDDVREEFGA</sequence>
<organism evidence="2 3">
    <name type="scientific">Georgenia soli</name>
    <dbReference type="NCBI Taxonomy" id="638953"/>
    <lineage>
        <taxon>Bacteria</taxon>
        <taxon>Bacillati</taxon>
        <taxon>Actinomycetota</taxon>
        <taxon>Actinomycetes</taxon>
        <taxon>Micrococcales</taxon>
        <taxon>Bogoriellaceae</taxon>
        <taxon>Georgenia</taxon>
    </lineage>
</organism>
<keyword evidence="3" id="KW-1185">Reference proteome</keyword>
<dbReference type="Proteomes" id="UP000222106">
    <property type="component" value="Unassembled WGS sequence"/>
</dbReference>
<comment type="caution">
    <text evidence="2">The sequence shown here is derived from an EMBL/GenBank/DDBJ whole genome shotgun (WGS) entry which is preliminary data.</text>
</comment>
<dbReference type="RefSeq" id="WP_098483178.1">
    <property type="nucleotide sequence ID" value="NZ_PDJI01000004.1"/>
</dbReference>
<dbReference type="AlphaFoldDB" id="A0A2A9EKE0"/>
<evidence type="ECO:0000256" key="1">
    <source>
        <dbReference type="ARBA" id="ARBA00022649"/>
    </source>
</evidence>
<accession>A0A2A9EKE0</accession>
<proteinExistence type="predicted"/>
<dbReference type="InterPro" id="IPR009956">
    <property type="entry name" value="Post-segregation_anti-tox_CcdA"/>
</dbReference>
<evidence type="ECO:0000313" key="3">
    <source>
        <dbReference type="Proteomes" id="UP000222106"/>
    </source>
</evidence>
<reference evidence="2 3" key="1">
    <citation type="submission" date="2017-10" db="EMBL/GenBank/DDBJ databases">
        <title>Sequencing the genomes of 1000 actinobacteria strains.</title>
        <authorList>
            <person name="Klenk H.-P."/>
        </authorList>
    </citation>
    <scope>NUCLEOTIDE SEQUENCE [LARGE SCALE GENOMIC DNA]</scope>
    <source>
        <strain evidence="2 3">DSM 21838</strain>
    </source>
</reference>
<keyword evidence="1" id="KW-1277">Toxin-antitoxin system</keyword>
<gene>
    <name evidence="2" type="ORF">ATJ97_1495</name>
</gene>